<evidence type="ECO:0000256" key="2">
    <source>
        <dbReference type="ARBA" id="ARBA00023277"/>
    </source>
</evidence>
<dbReference type="GO" id="GO:0005737">
    <property type="term" value="C:cytoplasm"/>
    <property type="evidence" value="ECO:0007669"/>
    <property type="project" value="InterPro"/>
</dbReference>
<dbReference type="PANTHER" id="PTHR36120:SF2">
    <property type="entry name" value="FUCOSE ISOMERASE"/>
    <property type="match status" value="1"/>
</dbReference>
<evidence type="ECO:0000313" key="4">
    <source>
        <dbReference type="EMBL" id="RFA95055.1"/>
    </source>
</evidence>
<dbReference type="Proteomes" id="UP000256877">
    <property type="component" value="Unassembled WGS sequence"/>
</dbReference>
<dbReference type="EMBL" id="NMUF01000064">
    <property type="protein sequence ID" value="RFA95055.1"/>
    <property type="molecule type" value="Genomic_DNA"/>
</dbReference>
<dbReference type="EMBL" id="NMUE01000052">
    <property type="protein sequence ID" value="RFA93904.1"/>
    <property type="molecule type" value="Genomic_DNA"/>
</dbReference>
<proteinExistence type="predicted"/>
<organism evidence="4 5">
    <name type="scientific">Pyrobaculum aerophilum</name>
    <dbReference type="NCBI Taxonomy" id="13773"/>
    <lineage>
        <taxon>Archaea</taxon>
        <taxon>Thermoproteota</taxon>
        <taxon>Thermoprotei</taxon>
        <taxon>Thermoproteales</taxon>
        <taxon>Thermoproteaceae</taxon>
        <taxon>Pyrobaculum</taxon>
    </lineage>
</organism>
<dbReference type="GO" id="GO:0016861">
    <property type="term" value="F:intramolecular oxidoreductase activity, interconverting aldoses and ketoses"/>
    <property type="evidence" value="ECO:0007669"/>
    <property type="project" value="InterPro"/>
</dbReference>
<dbReference type="PANTHER" id="PTHR36120">
    <property type="entry name" value="FUCOSE ISOMERASE"/>
    <property type="match status" value="1"/>
</dbReference>
<evidence type="ECO:0000313" key="3">
    <source>
        <dbReference type="EMBL" id="RFA93904.1"/>
    </source>
</evidence>
<keyword evidence="2" id="KW-0119">Carbohydrate metabolism</keyword>
<dbReference type="OrthoDB" id="26618at2157"/>
<evidence type="ECO:0000256" key="1">
    <source>
        <dbReference type="ARBA" id="ARBA00023235"/>
    </source>
</evidence>
<dbReference type="AlphaFoldDB" id="A0A371QXA0"/>
<accession>A0A371QXA0</accession>
<protein>
    <submittedName>
        <fullName evidence="4">Fucose isomerase</fullName>
    </submittedName>
</protein>
<dbReference type="SUPFAM" id="SSF53743">
    <property type="entry name" value="FucI/AraA N-terminal and middle domains"/>
    <property type="match status" value="1"/>
</dbReference>
<dbReference type="InterPro" id="IPR009015">
    <property type="entry name" value="Fucose_isomerase_N/cen_sf"/>
</dbReference>
<sequence>MGLRVAAAPNVDDETREEYRRIYEEALRDFLPRANFILVLTGGSEPEILANAGDYNILLAWPHYNSLPAALEATAALRESGKFAEVIQLEAPGSPPPAGRVERILRVVELLQKPPRLALVGAPNKWLVASDLPGKPDVAIDEEDVYRKSLGMEAAAEAGDLLSKADHSDFGVGEIARIMAYAKALREAAKNVDGLTLGCWCFDFEKVSLRKWTPCISLAVLNDWGITATCEGDLRALYSAVVLKRLSGKPSWISNVNSVGDDMLLLTHDGAPPSFGRYSIVPRMATRAPAALRVVVPPGLPVTLLRVSSDLKKALLLKGVTIEAQRVEACSTQVAVRLLTGRGRDVLRAGLGNHLAYVLDDVYEEARLYFERIGAAVIP</sequence>
<evidence type="ECO:0000313" key="6">
    <source>
        <dbReference type="Proteomes" id="UP000257123"/>
    </source>
</evidence>
<comment type="caution">
    <text evidence="4">The sequence shown here is derived from an EMBL/GenBank/DDBJ whole genome shotgun (WGS) entry which is preliminary data.</text>
</comment>
<dbReference type="Proteomes" id="UP000257123">
    <property type="component" value="Unassembled WGS sequence"/>
</dbReference>
<gene>
    <name evidence="3" type="ORF">CGL51_12020</name>
    <name evidence="4" type="ORF">CGL52_13415</name>
</gene>
<evidence type="ECO:0000313" key="5">
    <source>
        <dbReference type="Proteomes" id="UP000256877"/>
    </source>
</evidence>
<name>A0A371QXA0_9CREN</name>
<dbReference type="RefSeq" id="WP_116421880.1">
    <property type="nucleotide sequence ID" value="NZ_NMUE01000052.1"/>
</dbReference>
<dbReference type="GO" id="GO:0005996">
    <property type="term" value="P:monosaccharide metabolic process"/>
    <property type="evidence" value="ECO:0007669"/>
    <property type="project" value="InterPro"/>
</dbReference>
<reference evidence="5 6" key="1">
    <citation type="submission" date="2017-07" db="EMBL/GenBank/DDBJ databases">
        <title>Draft genome sequence of aerobic hyperthermophilic archaea, Pyrobaculum aerophilum YKB31 and YKB32.</title>
        <authorList>
            <person name="Mochizuki T."/>
            <person name="Berliner A.J."/>
            <person name="Yoshida-Takashima Y."/>
            <person name="Takaki Y."/>
            <person name="Nunoura T."/>
            <person name="Takai K."/>
        </authorList>
    </citation>
    <scope>NUCLEOTIDE SEQUENCE [LARGE SCALE GENOMIC DNA]</scope>
    <source>
        <strain evidence="3 6">YKB31</strain>
        <strain evidence="4 5">YKB32</strain>
    </source>
</reference>
<keyword evidence="1 4" id="KW-0413">Isomerase</keyword>